<proteinExistence type="predicted"/>
<dbReference type="EMBL" id="CH473977">
    <property type="protein sequence ID" value="EDL98078.1"/>
    <property type="molecule type" value="Genomic_DNA"/>
</dbReference>
<name>A6J6S8_RAT</name>
<organism evidence="1 2">
    <name type="scientific">Rattus norvegicus</name>
    <name type="common">Rat</name>
    <dbReference type="NCBI Taxonomy" id="10116"/>
    <lineage>
        <taxon>Eukaryota</taxon>
        <taxon>Metazoa</taxon>
        <taxon>Chordata</taxon>
        <taxon>Craniata</taxon>
        <taxon>Vertebrata</taxon>
        <taxon>Euteleostomi</taxon>
        <taxon>Mammalia</taxon>
        <taxon>Eutheria</taxon>
        <taxon>Euarchontoglires</taxon>
        <taxon>Glires</taxon>
        <taxon>Rodentia</taxon>
        <taxon>Myomorpha</taxon>
        <taxon>Muroidea</taxon>
        <taxon>Muridae</taxon>
        <taxon>Murinae</taxon>
        <taxon>Rattus</taxon>
    </lineage>
</organism>
<protein>
    <submittedName>
        <fullName evidence="1">RCG44010</fullName>
    </submittedName>
</protein>
<evidence type="ECO:0000313" key="1">
    <source>
        <dbReference type="EMBL" id="EDL98078.1"/>
    </source>
</evidence>
<dbReference type="AlphaFoldDB" id="A6J6S8"/>
<sequence length="20" mass="2460">MRVWLWRETVIFVNLRVGQG</sequence>
<reference evidence="2" key="1">
    <citation type="submission" date="2005-09" db="EMBL/GenBank/DDBJ databases">
        <authorList>
            <person name="Mural R.J."/>
            <person name="Li P.W."/>
            <person name="Adams M.D."/>
            <person name="Amanatides P.G."/>
            <person name="Baden-Tillson H."/>
            <person name="Barnstead M."/>
            <person name="Chin S.H."/>
            <person name="Dew I."/>
            <person name="Evans C.A."/>
            <person name="Ferriera S."/>
            <person name="Flanigan M."/>
            <person name="Fosler C."/>
            <person name="Glodek A."/>
            <person name="Gu Z."/>
            <person name="Holt R.A."/>
            <person name="Jennings D."/>
            <person name="Kraft C.L."/>
            <person name="Lu F."/>
            <person name="Nguyen T."/>
            <person name="Nusskern D.R."/>
            <person name="Pfannkoch C.M."/>
            <person name="Sitter C."/>
            <person name="Sutton G.G."/>
            <person name="Venter J.C."/>
            <person name="Wang Z."/>
            <person name="Woodage T."/>
            <person name="Zheng X.H."/>
            <person name="Zhong F."/>
        </authorList>
    </citation>
    <scope>NUCLEOTIDE SEQUENCE [LARGE SCALE GENOMIC DNA]</scope>
    <source>
        <strain>BN</strain>
        <strain evidence="2">Sprague-Dawley</strain>
    </source>
</reference>
<gene>
    <name evidence="1" type="ORF">rCG_44010</name>
</gene>
<dbReference type="Proteomes" id="UP000234681">
    <property type="component" value="Chromosome 17"/>
</dbReference>
<evidence type="ECO:0000313" key="2">
    <source>
        <dbReference type="Proteomes" id="UP000234681"/>
    </source>
</evidence>
<accession>A6J6S8</accession>